<dbReference type="EMBL" id="ABVL01000001">
    <property type="protein sequence ID" value="EDY22440.1"/>
    <property type="molecule type" value="Genomic_DNA"/>
</dbReference>
<keyword evidence="5" id="KW-1185">Reference proteome</keyword>
<dbReference type="InterPro" id="IPR024370">
    <property type="entry name" value="PBP_domain"/>
</dbReference>
<gene>
    <name evidence="4" type="ORF">CfE428DRAFT_0565</name>
</gene>
<evidence type="ECO:0000259" key="3">
    <source>
        <dbReference type="Pfam" id="PF12849"/>
    </source>
</evidence>
<evidence type="ECO:0000313" key="4">
    <source>
        <dbReference type="EMBL" id="EDY22440.1"/>
    </source>
</evidence>
<dbReference type="eggNOG" id="COG0226">
    <property type="taxonomic scope" value="Bacteria"/>
</dbReference>
<dbReference type="FunCoup" id="B4CV52">
    <property type="interactions" value="240"/>
</dbReference>
<comment type="caution">
    <text evidence="4">The sequence shown here is derived from an EMBL/GenBank/DDBJ whole genome shotgun (WGS) entry which is preliminary data.</text>
</comment>
<feature type="chain" id="PRO_5002802358" evidence="2">
    <location>
        <begin position="22"/>
        <end position="282"/>
    </location>
</feature>
<name>B4CV52_9BACT</name>
<dbReference type="PANTHER" id="PTHR30570:SF1">
    <property type="entry name" value="PHOSPHATE-BINDING PROTEIN PSTS"/>
    <property type="match status" value="1"/>
</dbReference>
<dbReference type="Gene3D" id="3.40.190.10">
    <property type="entry name" value="Periplasmic binding protein-like II"/>
    <property type="match status" value="2"/>
</dbReference>
<protein>
    <submittedName>
        <fullName evidence="4">ABC-type phosphate transport system periplasmic component-like protein</fullName>
    </submittedName>
</protein>
<dbReference type="InterPro" id="IPR050811">
    <property type="entry name" value="Phosphate_ABC_transporter"/>
</dbReference>
<evidence type="ECO:0000256" key="2">
    <source>
        <dbReference type="SAM" id="SignalP"/>
    </source>
</evidence>
<dbReference type="Pfam" id="PF12849">
    <property type="entry name" value="PBP_like_2"/>
    <property type="match status" value="1"/>
</dbReference>
<sequence precursor="true">MKSFPFLLAAVSGLFCVSALADPPLRLQCTPSLVPLARDIIRPLHESGIEVRLVEEAGNTQVAASLSGGDVDVILLTRPLKVDERVSNPAMHFVETTLGTQVVTVVVSRTVWDGGVHALTRDQIISLYENRVRSWKEVGGEDRPMVFFEPGHEKGLWDIFANWLYGDIHRAPGVAWQVVADGPDMKNALEFASGGISVANLRWADHKTAYPLALIGENGKAIEPNKANILDGSYPLTRPVVVVFPHEPASEKKKMLEFLVGEKGQQIIATHDFIPQSQLKVP</sequence>
<dbReference type="Proteomes" id="UP000005824">
    <property type="component" value="Unassembled WGS sequence"/>
</dbReference>
<proteinExistence type="predicted"/>
<evidence type="ECO:0000256" key="1">
    <source>
        <dbReference type="ARBA" id="ARBA00022729"/>
    </source>
</evidence>
<feature type="signal peptide" evidence="2">
    <location>
        <begin position="1"/>
        <end position="21"/>
    </location>
</feature>
<dbReference type="SUPFAM" id="SSF53850">
    <property type="entry name" value="Periplasmic binding protein-like II"/>
    <property type="match status" value="1"/>
</dbReference>
<evidence type="ECO:0000313" key="5">
    <source>
        <dbReference type="Proteomes" id="UP000005824"/>
    </source>
</evidence>
<dbReference type="STRING" id="497964.CfE428DRAFT_0565"/>
<reference evidence="4 5" key="1">
    <citation type="journal article" date="2011" name="J. Bacteriol.">
        <title>Genome sequence of Chthoniobacter flavus Ellin428, an aerobic heterotrophic soil bacterium.</title>
        <authorList>
            <person name="Kant R."/>
            <person name="van Passel M.W."/>
            <person name="Palva A."/>
            <person name="Lucas S."/>
            <person name="Lapidus A."/>
            <person name="Glavina Del Rio T."/>
            <person name="Dalin E."/>
            <person name="Tice H."/>
            <person name="Bruce D."/>
            <person name="Goodwin L."/>
            <person name="Pitluck S."/>
            <person name="Larimer F.W."/>
            <person name="Land M.L."/>
            <person name="Hauser L."/>
            <person name="Sangwan P."/>
            <person name="de Vos W.M."/>
            <person name="Janssen P.H."/>
            <person name="Smidt H."/>
        </authorList>
    </citation>
    <scope>NUCLEOTIDE SEQUENCE [LARGE SCALE GENOMIC DNA]</scope>
    <source>
        <strain evidence="4 5">Ellin428</strain>
    </source>
</reference>
<dbReference type="AlphaFoldDB" id="B4CV52"/>
<keyword evidence="1 2" id="KW-0732">Signal</keyword>
<organism evidence="4 5">
    <name type="scientific">Chthoniobacter flavus Ellin428</name>
    <dbReference type="NCBI Taxonomy" id="497964"/>
    <lineage>
        <taxon>Bacteria</taxon>
        <taxon>Pseudomonadati</taxon>
        <taxon>Verrucomicrobiota</taxon>
        <taxon>Spartobacteria</taxon>
        <taxon>Chthoniobacterales</taxon>
        <taxon>Chthoniobacteraceae</taxon>
        <taxon>Chthoniobacter</taxon>
    </lineage>
</organism>
<dbReference type="InParanoid" id="B4CV52"/>
<feature type="domain" description="PBP" evidence="3">
    <location>
        <begin position="25"/>
        <end position="259"/>
    </location>
</feature>
<dbReference type="RefSeq" id="WP_006977892.1">
    <property type="nucleotide sequence ID" value="NZ_ABVL01000001.1"/>
</dbReference>
<dbReference type="PANTHER" id="PTHR30570">
    <property type="entry name" value="PERIPLASMIC PHOSPHATE BINDING COMPONENT OF PHOSPHATE ABC TRANSPORTER"/>
    <property type="match status" value="1"/>
</dbReference>
<accession>B4CV52</accession>